<dbReference type="PANTHER" id="PTHR30419">
    <property type="entry name" value="HTH-TYPE TRANSCRIPTIONAL REGULATOR YBHD"/>
    <property type="match status" value="1"/>
</dbReference>
<protein>
    <submittedName>
        <fullName evidence="6">DNA-binding transcriptional LysR family regulator</fullName>
    </submittedName>
</protein>
<dbReference type="PROSITE" id="PS50931">
    <property type="entry name" value="HTH_LYSR"/>
    <property type="match status" value="1"/>
</dbReference>
<sequence length="313" mass="34757">MDIKQLQFLCALDHYGHFSHAADACHVTQPTLSMRLKRLEEELGVPLVLRNQRFEGFTPEGKRLLAWARQVVNAYDGMKTEANRLKGTLVGTLRIGMVPLSHVCLLPLLKLLREQAPQVRYQLHALSSGSILERIDNNTLDVGLTYLPQIETDRCRILPLGSPAIGLLYHPALFEFTEGDGPLDWNRIAEVPLGLLSTSMRFRQGIDSSAAAHGVVLQPVIESDAVDHLIECVNTGLCCTLIPLPAPTSPLFDQLRVEPLAVALNQLPLALICRSSELNPLTRALMQQAEQWINAQNFKTQVLPDVFCSIFSE</sequence>
<dbReference type="SUPFAM" id="SSF53850">
    <property type="entry name" value="Periplasmic binding protein-like II"/>
    <property type="match status" value="1"/>
</dbReference>
<keyword evidence="3 6" id="KW-0238">DNA-binding</keyword>
<dbReference type="PANTHER" id="PTHR30419:SF31">
    <property type="entry name" value="BLR3139 PROTEIN"/>
    <property type="match status" value="1"/>
</dbReference>
<evidence type="ECO:0000259" key="5">
    <source>
        <dbReference type="PROSITE" id="PS50931"/>
    </source>
</evidence>
<dbReference type="InterPro" id="IPR036388">
    <property type="entry name" value="WH-like_DNA-bd_sf"/>
</dbReference>
<dbReference type="InterPro" id="IPR005119">
    <property type="entry name" value="LysR_subst-bd"/>
</dbReference>
<dbReference type="GO" id="GO:0005829">
    <property type="term" value="C:cytosol"/>
    <property type="evidence" value="ECO:0007669"/>
    <property type="project" value="TreeGrafter"/>
</dbReference>
<evidence type="ECO:0000313" key="7">
    <source>
        <dbReference type="Proteomes" id="UP000549250"/>
    </source>
</evidence>
<dbReference type="Pfam" id="PF03466">
    <property type="entry name" value="LysR_substrate"/>
    <property type="match status" value="1"/>
</dbReference>
<dbReference type="RefSeq" id="WP_183164926.1">
    <property type="nucleotide sequence ID" value="NZ_JACHXI010000001.1"/>
</dbReference>
<dbReference type="Proteomes" id="UP000549250">
    <property type="component" value="Unassembled WGS sequence"/>
</dbReference>
<keyword evidence="7" id="KW-1185">Reference proteome</keyword>
<organism evidence="6 7">
    <name type="scientific">Azomonas macrocytogenes</name>
    <name type="common">Azotobacter macrocytogenes</name>
    <dbReference type="NCBI Taxonomy" id="69962"/>
    <lineage>
        <taxon>Bacteria</taxon>
        <taxon>Pseudomonadati</taxon>
        <taxon>Pseudomonadota</taxon>
        <taxon>Gammaproteobacteria</taxon>
        <taxon>Pseudomonadales</taxon>
        <taxon>Pseudomonadaceae</taxon>
        <taxon>Azomonas</taxon>
    </lineage>
</organism>
<dbReference type="Gene3D" id="1.10.10.10">
    <property type="entry name" value="Winged helix-like DNA-binding domain superfamily/Winged helix DNA-binding domain"/>
    <property type="match status" value="1"/>
</dbReference>
<name>A0A839SYJ0_AZOMA</name>
<dbReference type="GO" id="GO:0003677">
    <property type="term" value="F:DNA binding"/>
    <property type="evidence" value="ECO:0007669"/>
    <property type="project" value="UniProtKB-KW"/>
</dbReference>
<dbReference type="AlphaFoldDB" id="A0A839SYJ0"/>
<dbReference type="PRINTS" id="PR00039">
    <property type="entry name" value="HTHLYSR"/>
</dbReference>
<proteinExistence type="inferred from homology"/>
<evidence type="ECO:0000313" key="6">
    <source>
        <dbReference type="EMBL" id="MBB3101958.1"/>
    </source>
</evidence>
<dbReference type="EMBL" id="JACHXI010000001">
    <property type="protein sequence ID" value="MBB3101958.1"/>
    <property type="molecule type" value="Genomic_DNA"/>
</dbReference>
<accession>A0A839SYJ0</accession>
<evidence type="ECO:0000256" key="2">
    <source>
        <dbReference type="ARBA" id="ARBA00023015"/>
    </source>
</evidence>
<reference evidence="6 7" key="1">
    <citation type="submission" date="2020-08" db="EMBL/GenBank/DDBJ databases">
        <title>Genomic Encyclopedia of Type Strains, Phase III (KMG-III): the genomes of soil and plant-associated and newly described type strains.</title>
        <authorList>
            <person name="Whitman W."/>
        </authorList>
    </citation>
    <scope>NUCLEOTIDE SEQUENCE [LARGE SCALE GENOMIC DNA]</scope>
    <source>
        <strain evidence="6 7">CECT 4462</strain>
    </source>
</reference>
<evidence type="ECO:0000256" key="4">
    <source>
        <dbReference type="ARBA" id="ARBA00023163"/>
    </source>
</evidence>
<feature type="domain" description="HTH lysR-type" evidence="5">
    <location>
        <begin position="1"/>
        <end position="58"/>
    </location>
</feature>
<dbReference type="SUPFAM" id="SSF46785">
    <property type="entry name" value="Winged helix' DNA-binding domain"/>
    <property type="match status" value="1"/>
</dbReference>
<keyword evidence="4" id="KW-0804">Transcription</keyword>
<dbReference type="FunFam" id="1.10.10.10:FF:000001">
    <property type="entry name" value="LysR family transcriptional regulator"/>
    <property type="match status" value="1"/>
</dbReference>
<dbReference type="InterPro" id="IPR036390">
    <property type="entry name" value="WH_DNA-bd_sf"/>
</dbReference>
<comment type="caution">
    <text evidence="6">The sequence shown here is derived from an EMBL/GenBank/DDBJ whole genome shotgun (WGS) entry which is preliminary data.</text>
</comment>
<dbReference type="GO" id="GO:0003700">
    <property type="term" value="F:DNA-binding transcription factor activity"/>
    <property type="evidence" value="ECO:0007669"/>
    <property type="project" value="InterPro"/>
</dbReference>
<evidence type="ECO:0000256" key="3">
    <source>
        <dbReference type="ARBA" id="ARBA00023125"/>
    </source>
</evidence>
<gene>
    <name evidence="6" type="ORF">FHR87_000318</name>
</gene>
<dbReference type="InterPro" id="IPR050950">
    <property type="entry name" value="HTH-type_LysR_regulators"/>
</dbReference>
<keyword evidence="2" id="KW-0805">Transcription regulation</keyword>
<dbReference type="InterPro" id="IPR000847">
    <property type="entry name" value="LysR_HTH_N"/>
</dbReference>
<dbReference type="Gene3D" id="3.40.190.290">
    <property type="match status" value="1"/>
</dbReference>
<comment type="similarity">
    <text evidence="1">Belongs to the LysR transcriptional regulatory family.</text>
</comment>
<evidence type="ECO:0000256" key="1">
    <source>
        <dbReference type="ARBA" id="ARBA00009437"/>
    </source>
</evidence>
<dbReference type="Pfam" id="PF00126">
    <property type="entry name" value="HTH_1"/>
    <property type="match status" value="1"/>
</dbReference>
<dbReference type="CDD" id="cd05466">
    <property type="entry name" value="PBP2_LTTR_substrate"/>
    <property type="match status" value="1"/>
</dbReference>